<name>A0A0F8Z6P4_9ZZZZ</name>
<accession>A0A0F8Z6P4</accession>
<protein>
    <submittedName>
        <fullName evidence="1">Uncharacterized protein</fullName>
    </submittedName>
</protein>
<gene>
    <name evidence="1" type="ORF">LCGC14_2733530</name>
</gene>
<evidence type="ECO:0000313" key="1">
    <source>
        <dbReference type="EMBL" id="KKK89397.1"/>
    </source>
</evidence>
<dbReference type="EMBL" id="LAZR01049550">
    <property type="protein sequence ID" value="KKK89397.1"/>
    <property type="molecule type" value="Genomic_DNA"/>
</dbReference>
<organism evidence="1">
    <name type="scientific">marine sediment metagenome</name>
    <dbReference type="NCBI Taxonomy" id="412755"/>
    <lineage>
        <taxon>unclassified sequences</taxon>
        <taxon>metagenomes</taxon>
        <taxon>ecological metagenomes</taxon>
    </lineage>
</organism>
<reference evidence="1" key="1">
    <citation type="journal article" date="2015" name="Nature">
        <title>Complex archaea that bridge the gap between prokaryotes and eukaryotes.</title>
        <authorList>
            <person name="Spang A."/>
            <person name="Saw J.H."/>
            <person name="Jorgensen S.L."/>
            <person name="Zaremba-Niedzwiedzka K."/>
            <person name="Martijn J."/>
            <person name="Lind A.E."/>
            <person name="van Eijk R."/>
            <person name="Schleper C."/>
            <person name="Guy L."/>
            <person name="Ettema T.J."/>
        </authorList>
    </citation>
    <scope>NUCLEOTIDE SEQUENCE</scope>
</reference>
<proteinExistence type="predicted"/>
<sequence>MSRMAKAARDKLPACKATTTLGKRCTSPGVYGGYCGIRRHLGQGGLTTGPGMDGSLCGANIKRTGKTCGQPAGMGTTHKGFGRCMFHFGCTRTHTKAAQKQMAAEAVATLGLPIKISPEAALLERVWALAGNVAYCEKVVRAMDPEEVVWSVTEKTEGGAASLPHGSFTVYSAAPNVWVDMYNTFTAQLVNVCKVAIQCGLQKRQVELAEQHGRLLLLVVEGTLRAMGLKYDSPKVQAILGEQLRLASGAAEEVKL</sequence>
<comment type="caution">
    <text evidence="1">The sequence shown here is derived from an EMBL/GenBank/DDBJ whole genome shotgun (WGS) entry which is preliminary data.</text>
</comment>
<dbReference type="AlphaFoldDB" id="A0A0F8Z6P4"/>